<evidence type="ECO:0000256" key="2">
    <source>
        <dbReference type="ARBA" id="ARBA00022448"/>
    </source>
</evidence>
<dbReference type="AlphaFoldDB" id="A0A4Y2LBC8"/>
<name>A0A4Y2LBC8_ARAVE</name>
<sequence>MEVTENNLQTLVGYLQHTLSPDPTVRRPAEKFLESVEANQNYPVLLLTLVDKADVDMTIRVAGAVTFKNYVKRNWRIISLLSCLYMVHVKSDHVQTSYVAAVWNASSDVIFAI</sequence>
<dbReference type="InterPro" id="IPR001494">
    <property type="entry name" value="Importin-beta_N"/>
</dbReference>
<evidence type="ECO:0000256" key="1">
    <source>
        <dbReference type="ARBA" id="ARBA00004123"/>
    </source>
</evidence>
<dbReference type="PANTHER" id="PTHR10997">
    <property type="entry name" value="IMPORTIN-7, 8, 11"/>
    <property type="match status" value="1"/>
</dbReference>
<evidence type="ECO:0000313" key="5">
    <source>
        <dbReference type="EMBL" id="GBN11500.1"/>
    </source>
</evidence>
<dbReference type="Gene3D" id="1.25.10.10">
    <property type="entry name" value="Leucine-rich Repeat Variant"/>
    <property type="match status" value="1"/>
</dbReference>
<dbReference type="PROSITE" id="PS50166">
    <property type="entry name" value="IMPORTIN_B_NT"/>
    <property type="match status" value="1"/>
</dbReference>
<dbReference type="GO" id="GO:0005829">
    <property type="term" value="C:cytosol"/>
    <property type="evidence" value="ECO:0007669"/>
    <property type="project" value="TreeGrafter"/>
</dbReference>
<protein>
    <submittedName>
        <fullName evidence="5">Exportin-2</fullName>
    </submittedName>
</protein>
<reference evidence="5 6" key="1">
    <citation type="journal article" date="2019" name="Sci. Rep.">
        <title>Orb-weaving spider Araneus ventricosus genome elucidates the spidroin gene catalogue.</title>
        <authorList>
            <person name="Kono N."/>
            <person name="Nakamura H."/>
            <person name="Ohtoshi R."/>
            <person name="Moran D.A.P."/>
            <person name="Shinohara A."/>
            <person name="Yoshida Y."/>
            <person name="Fujiwara M."/>
            <person name="Mori M."/>
            <person name="Tomita M."/>
            <person name="Arakawa K."/>
        </authorList>
    </citation>
    <scope>NUCLEOTIDE SEQUENCE [LARGE SCALE GENOMIC DNA]</scope>
</reference>
<feature type="domain" description="Importin N-terminal" evidence="4">
    <location>
        <begin position="29"/>
        <end position="76"/>
    </location>
</feature>
<accession>A0A4Y2LBC8</accession>
<dbReference type="GO" id="GO:0006606">
    <property type="term" value="P:protein import into nucleus"/>
    <property type="evidence" value="ECO:0007669"/>
    <property type="project" value="TreeGrafter"/>
</dbReference>
<dbReference type="Pfam" id="PF03810">
    <property type="entry name" value="IBN_N"/>
    <property type="match status" value="1"/>
</dbReference>
<dbReference type="PANTHER" id="PTHR10997:SF8">
    <property type="entry name" value="EXPORTIN-2"/>
    <property type="match status" value="1"/>
</dbReference>
<dbReference type="GO" id="GO:0031267">
    <property type="term" value="F:small GTPase binding"/>
    <property type="evidence" value="ECO:0007669"/>
    <property type="project" value="InterPro"/>
</dbReference>
<proteinExistence type="predicted"/>
<gene>
    <name evidence="5" type="primary">Cse1</name>
    <name evidence="5" type="ORF">AVEN_250077_1</name>
</gene>
<evidence type="ECO:0000256" key="3">
    <source>
        <dbReference type="ARBA" id="ARBA00023242"/>
    </source>
</evidence>
<evidence type="ECO:0000259" key="4">
    <source>
        <dbReference type="PROSITE" id="PS50166"/>
    </source>
</evidence>
<evidence type="ECO:0000313" key="6">
    <source>
        <dbReference type="Proteomes" id="UP000499080"/>
    </source>
</evidence>
<dbReference type="SUPFAM" id="SSF48371">
    <property type="entry name" value="ARM repeat"/>
    <property type="match status" value="1"/>
</dbReference>
<dbReference type="Proteomes" id="UP000499080">
    <property type="component" value="Unassembled WGS sequence"/>
</dbReference>
<dbReference type="GO" id="GO:0005635">
    <property type="term" value="C:nuclear envelope"/>
    <property type="evidence" value="ECO:0007669"/>
    <property type="project" value="TreeGrafter"/>
</dbReference>
<keyword evidence="2" id="KW-0813">Transport</keyword>
<comment type="subcellular location">
    <subcellularLocation>
        <location evidence="1">Nucleus</location>
    </subcellularLocation>
</comment>
<dbReference type="InterPro" id="IPR011989">
    <property type="entry name" value="ARM-like"/>
</dbReference>
<dbReference type="EMBL" id="BGPR01005584">
    <property type="protein sequence ID" value="GBN11500.1"/>
    <property type="molecule type" value="Genomic_DNA"/>
</dbReference>
<keyword evidence="6" id="KW-1185">Reference proteome</keyword>
<dbReference type="GO" id="GO:0005049">
    <property type="term" value="F:nuclear export signal receptor activity"/>
    <property type="evidence" value="ECO:0007669"/>
    <property type="project" value="TreeGrafter"/>
</dbReference>
<dbReference type="InterPro" id="IPR016024">
    <property type="entry name" value="ARM-type_fold"/>
</dbReference>
<keyword evidence="3" id="KW-0539">Nucleus</keyword>
<dbReference type="SMART" id="SM00913">
    <property type="entry name" value="IBN_N"/>
    <property type="match status" value="1"/>
</dbReference>
<organism evidence="5 6">
    <name type="scientific">Araneus ventricosus</name>
    <name type="common">Orbweaver spider</name>
    <name type="synonym">Epeira ventricosa</name>
    <dbReference type="NCBI Taxonomy" id="182803"/>
    <lineage>
        <taxon>Eukaryota</taxon>
        <taxon>Metazoa</taxon>
        <taxon>Ecdysozoa</taxon>
        <taxon>Arthropoda</taxon>
        <taxon>Chelicerata</taxon>
        <taxon>Arachnida</taxon>
        <taxon>Araneae</taxon>
        <taxon>Araneomorphae</taxon>
        <taxon>Entelegynae</taxon>
        <taxon>Araneoidea</taxon>
        <taxon>Araneidae</taxon>
        <taxon>Araneus</taxon>
    </lineage>
</organism>
<dbReference type="OrthoDB" id="3268246at2759"/>
<dbReference type="GO" id="GO:0006611">
    <property type="term" value="P:protein export from nucleus"/>
    <property type="evidence" value="ECO:0007669"/>
    <property type="project" value="TreeGrafter"/>
</dbReference>
<comment type="caution">
    <text evidence="5">The sequence shown here is derived from an EMBL/GenBank/DDBJ whole genome shotgun (WGS) entry which is preliminary data.</text>
</comment>